<sequence>MQFLCMGYFVPEKMDARPKEEIEGVMSECGPHLQEFYKTGQVILDAGLDLETKSLRRANGKVTVTDGPFIETKELIGSVFLIEAENMDEAIRIASLHPTTQVAAGENFGWGIEIRPIHYFKLNE</sequence>
<keyword evidence="4" id="KW-1185">Reference proteome</keyword>
<gene>
    <name evidence="3" type="ORF">JJB07_00610</name>
</gene>
<name>A0ABS1J4H5_9BACL</name>
<dbReference type="PANTHER" id="PTHR35174">
    <property type="entry name" value="BLL7171 PROTEIN-RELATED"/>
    <property type="match status" value="1"/>
</dbReference>
<accession>A0ABS1J4H5</accession>
<evidence type="ECO:0000259" key="2">
    <source>
        <dbReference type="Pfam" id="PF03795"/>
    </source>
</evidence>
<dbReference type="PANTHER" id="PTHR35174:SF3">
    <property type="entry name" value="BLL7171 PROTEIN"/>
    <property type="match status" value="1"/>
</dbReference>
<dbReference type="RefSeq" id="WP_201630270.1">
    <property type="nucleotide sequence ID" value="NZ_JAEQNB010000001.1"/>
</dbReference>
<dbReference type="SUPFAM" id="SSF54909">
    <property type="entry name" value="Dimeric alpha+beta barrel"/>
    <property type="match status" value="1"/>
</dbReference>
<proteinExistence type="inferred from homology"/>
<dbReference type="EMBL" id="JAEQNB010000001">
    <property type="protein sequence ID" value="MBL0385132.1"/>
    <property type="molecule type" value="Genomic_DNA"/>
</dbReference>
<dbReference type="Gene3D" id="3.30.70.1060">
    <property type="entry name" value="Dimeric alpha+beta barrel"/>
    <property type="match status" value="1"/>
</dbReference>
<feature type="domain" description="YCII-related" evidence="2">
    <location>
        <begin position="1"/>
        <end position="104"/>
    </location>
</feature>
<organism evidence="3 4">
    <name type="scientific">Tumebacillus amylolyticus</name>
    <dbReference type="NCBI Taxonomy" id="2801339"/>
    <lineage>
        <taxon>Bacteria</taxon>
        <taxon>Bacillati</taxon>
        <taxon>Bacillota</taxon>
        <taxon>Bacilli</taxon>
        <taxon>Bacillales</taxon>
        <taxon>Alicyclobacillaceae</taxon>
        <taxon>Tumebacillus</taxon>
    </lineage>
</organism>
<comment type="caution">
    <text evidence="3">The sequence shown here is derived from an EMBL/GenBank/DDBJ whole genome shotgun (WGS) entry which is preliminary data.</text>
</comment>
<comment type="similarity">
    <text evidence="1">Belongs to the YciI family.</text>
</comment>
<protein>
    <recommendedName>
        <fullName evidence="2">YCII-related domain-containing protein</fullName>
    </recommendedName>
</protein>
<reference evidence="3 4" key="1">
    <citation type="submission" date="2021-01" db="EMBL/GenBank/DDBJ databases">
        <title>Tumebacillus sp. strain ITR2 16S ribosomal RNA gene Genome sequencing and assembly.</title>
        <authorList>
            <person name="Kang M."/>
        </authorList>
    </citation>
    <scope>NUCLEOTIDE SEQUENCE [LARGE SCALE GENOMIC DNA]</scope>
    <source>
        <strain evidence="3 4">ITR2</strain>
    </source>
</reference>
<dbReference type="InterPro" id="IPR005545">
    <property type="entry name" value="YCII"/>
</dbReference>
<dbReference type="Pfam" id="PF03795">
    <property type="entry name" value="YCII"/>
    <property type="match status" value="1"/>
</dbReference>
<evidence type="ECO:0000313" key="4">
    <source>
        <dbReference type="Proteomes" id="UP000602284"/>
    </source>
</evidence>
<dbReference type="Proteomes" id="UP000602284">
    <property type="component" value="Unassembled WGS sequence"/>
</dbReference>
<evidence type="ECO:0000313" key="3">
    <source>
        <dbReference type="EMBL" id="MBL0385132.1"/>
    </source>
</evidence>
<evidence type="ECO:0000256" key="1">
    <source>
        <dbReference type="ARBA" id="ARBA00007689"/>
    </source>
</evidence>
<dbReference type="InterPro" id="IPR011008">
    <property type="entry name" value="Dimeric_a/b-barrel"/>
</dbReference>